<dbReference type="Proteomes" id="UP000027238">
    <property type="component" value="Unassembled WGS sequence"/>
</dbReference>
<comment type="caution">
    <text evidence="3">The sequence shown here is derived from an EMBL/GenBank/DDBJ whole genome shotgun (WGS) entry which is preliminary data.</text>
</comment>
<keyword evidence="4" id="KW-1185">Reference proteome</keyword>
<dbReference type="InterPro" id="IPR029058">
    <property type="entry name" value="AB_hydrolase_fold"/>
</dbReference>
<evidence type="ECO:0000313" key="3">
    <source>
        <dbReference type="EMBL" id="KDN63336.1"/>
    </source>
</evidence>
<name>A0A066XC49_COLSU</name>
<evidence type="ECO:0000259" key="2">
    <source>
        <dbReference type="Pfam" id="PF12697"/>
    </source>
</evidence>
<feature type="signal peptide" evidence="1">
    <location>
        <begin position="1"/>
        <end position="17"/>
    </location>
</feature>
<dbReference type="EMBL" id="JMSE01001246">
    <property type="protein sequence ID" value="KDN63336.1"/>
    <property type="molecule type" value="Genomic_DNA"/>
</dbReference>
<evidence type="ECO:0000256" key="1">
    <source>
        <dbReference type="SAM" id="SignalP"/>
    </source>
</evidence>
<dbReference type="OMA" id="HGRSTFK"/>
<proteinExistence type="predicted"/>
<keyword evidence="1" id="KW-0732">Signal</keyword>
<accession>A0A066XC49</accession>
<dbReference type="InterPro" id="IPR050471">
    <property type="entry name" value="AB_hydrolase"/>
</dbReference>
<dbReference type="AlphaFoldDB" id="A0A066XC49"/>
<dbReference type="PANTHER" id="PTHR43433">
    <property type="entry name" value="HYDROLASE, ALPHA/BETA FOLD FAMILY PROTEIN"/>
    <property type="match status" value="1"/>
</dbReference>
<evidence type="ECO:0000313" key="4">
    <source>
        <dbReference type="Proteomes" id="UP000027238"/>
    </source>
</evidence>
<protein>
    <recommendedName>
        <fullName evidence="2">AB hydrolase-1 domain-containing protein</fullName>
    </recommendedName>
</protein>
<feature type="chain" id="PRO_5001630006" description="AB hydrolase-1 domain-containing protein" evidence="1">
    <location>
        <begin position="18"/>
        <end position="290"/>
    </location>
</feature>
<dbReference type="SUPFAM" id="SSF53474">
    <property type="entry name" value="alpha/beta-Hydrolases"/>
    <property type="match status" value="1"/>
</dbReference>
<organism evidence="3 4">
    <name type="scientific">Colletotrichum sublineola</name>
    <name type="common">Sorghum anthracnose fungus</name>
    <dbReference type="NCBI Taxonomy" id="1173701"/>
    <lineage>
        <taxon>Eukaryota</taxon>
        <taxon>Fungi</taxon>
        <taxon>Dikarya</taxon>
        <taxon>Ascomycota</taxon>
        <taxon>Pezizomycotina</taxon>
        <taxon>Sordariomycetes</taxon>
        <taxon>Hypocreomycetidae</taxon>
        <taxon>Glomerellales</taxon>
        <taxon>Glomerellaceae</taxon>
        <taxon>Colletotrichum</taxon>
        <taxon>Colletotrichum graminicola species complex</taxon>
    </lineage>
</organism>
<dbReference type="STRING" id="1173701.A0A066XC49"/>
<dbReference type="HOGENOM" id="CLU_020336_47_0_1"/>
<sequence>MHFNALAAVALTGSVSGLALRQSTPIWETLPPTPELPSPISTATTPINGIEMWFQKYNEAAGGVPIVMDHGGLGYSAYFASVITRLVSAGHYVIAVDRRGHGRSTYNKDDVFTYDQMAADVTALLTGPAGVTQYNVVGWSDGGIVTLATLMNSTTSKAINKAFLYGATATVEQANATFSQTAIFSEFVSRCQTEYATLQPGANFTDFATKVATMEATLPQYTDAQLGTIDGSKVMIADGDHEEAVNLNVPGLLNKAIPGSSVVTLTGVSHFAPMQDPDQFTKAVLDFFKA</sequence>
<dbReference type="eggNOG" id="ENOG502QW04">
    <property type="taxonomic scope" value="Eukaryota"/>
</dbReference>
<dbReference type="Pfam" id="PF12697">
    <property type="entry name" value="Abhydrolase_6"/>
    <property type="match status" value="1"/>
</dbReference>
<reference evidence="4" key="1">
    <citation type="journal article" date="2014" name="Genome Announc.">
        <title>Draft genome sequence of Colletotrichum sublineola, a destructive pathogen of cultivated sorghum.</title>
        <authorList>
            <person name="Baroncelli R."/>
            <person name="Sanz-Martin J.M."/>
            <person name="Rech G.E."/>
            <person name="Sukno S.A."/>
            <person name="Thon M.R."/>
        </authorList>
    </citation>
    <scope>NUCLEOTIDE SEQUENCE [LARGE SCALE GENOMIC DNA]</scope>
    <source>
        <strain evidence="4">TX430BB</strain>
    </source>
</reference>
<dbReference type="PANTHER" id="PTHR43433:SF5">
    <property type="entry name" value="AB HYDROLASE-1 DOMAIN-CONTAINING PROTEIN"/>
    <property type="match status" value="1"/>
</dbReference>
<dbReference type="OrthoDB" id="190201at2759"/>
<dbReference type="InterPro" id="IPR000073">
    <property type="entry name" value="AB_hydrolase_1"/>
</dbReference>
<dbReference type="Gene3D" id="3.40.50.1820">
    <property type="entry name" value="alpha/beta hydrolase"/>
    <property type="match status" value="1"/>
</dbReference>
<gene>
    <name evidence="3" type="ORF">CSUB01_01993</name>
</gene>
<feature type="domain" description="AB hydrolase-1" evidence="2">
    <location>
        <begin position="66"/>
        <end position="281"/>
    </location>
</feature>